<dbReference type="EMBL" id="CDOI01000167">
    <property type="protein sequence ID" value="CEN48101.1"/>
    <property type="molecule type" value="Genomic_DNA"/>
</dbReference>
<name>A0A0B7I806_9FLAO</name>
<dbReference type="AlphaFoldDB" id="A0A0B7I806"/>
<accession>A0A0B7I806</accession>
<evidence type="ECO:0000313" key="1">
    <source>
        <dbReference type="EMBL" id="CEN48101.1"/>
    </source>
</evidence>
<proteinExistence type="predicted"/>
<dbReference type="RefSeq" id="WP_231550023.1">
    <property type="nucleotide sequence ID" value="NZ_CDOI01000167.1"/>
</dbReference>
<dbReference type="Proteomes" id="UP000045051">
    <property type="component" value="Unassembled WGS sequence"/>
</dbReference>
<keyword evidence="2" id="KW-1185">Reference proteome</keyword>
<sequence>MYKTVWTPTAETAYFSNLEYWIDRNKSNTYSLKIVEQVNSIEQSISETPYFLAHYIGDLNLYRRIFLKENSLCTMRFQKNKIWLQLSILKATNNSQ</sequence>
<gene>
    <name evidence="1" type="ORF">CCAND38_540023</name>
</gene>
<organism evidence="1 2">
    <name type="scientific">Capnocytophaga canis</name>
    <dbReference type="NCBI Taxonomy" id="1848903"/>
    <lineage>
        <taxon>Bacteria</taxon>
        <taxon>Pseudomonadati</taxon>
        <taxon>Bacteroidota</taxon>
        <taxon>Flavobacteriia</taxon>
        <taxon>Flavobacteriales</taxon>
        <taxon>Flavobacteriaceae</taxon>
        <taxon>Capnocytophaga</taxon>
    </lineage>
</organism>
<evidence type="ECO:0000313" key="2">
    <source>
        <dbReference type="Proteomes" id="UP000045051"/>
    </source>
</evidence>
<protein>
    <submittedName>
        <fullName evidence="1">Uncharacterized protein</fullName>
    </submittedName>
</protein>
<reference evidence="1 2" key="1">
    <citation type="submission" date="2015-01" db="EMBL/GenBank/DDBJ databases">
        <authorList>
            <person name="Xiang T."/>
            <person name="Song Y."/>
            <person name="Huang L."/>
            <person name="Wang B."/>
            <person name="Wu P."/>
        </authorList>
    </citation>
    <scope>NUCLEOTIDE SEQUENCE [LARGE SCALE GENOMIC DNA]</scope>
    <source>
        <strain evidence="1 2">CcD38</strain>
    </source>
</reference>